<dbReference type="PATRIC" id="fig|213585.10.peg.916"/>
<evidence type="ECO:0000313" key="7">
    <source>
        <dbReference type="Proteomes" id="UP000033097"/>
    </source>
</evidence>
<evidence type="ECO:0000256" key="1">
    <source>
        <dbReference type="ARBA" id="ARBA00022723"/>
    </source>
</evidence>
<feature type="domain" description="Calcineurin-like phosphoesterase" evidence="5">
    <location>
        <begin position="24"/>
        <end position="204"/>
    </location>
</feature>
<dbReference type="EMBL" id="CP009512">
    <property type="protein sequence ID" value="AKB63935.1"/>
    <property type="molecule type" value="Genomic_DNA"/>
</dbReference>
<evidence type="ECO:0000259" key="5">
    <source>
        <dbReference type="Pfam" id="PF00149"/>
    </source>
</evidence>
<dbReference type="STRING" id="213585.MSMAS_0739"/>
<evidence type="ECO:0000313" key="6">
    <source>
        <dbReference type="EMBL" id="AKB63935.1"/>
    </source>
</evidence>
<dbReference type="Proteomes" id="UP000033097">
    <property type="component" value="Chromosome"/>
</dbReference>
<accession>A0A0E3RGF6</accession>
<dbReference type="InterPro" id="IPR029052">
    <property type="entry name" value="Metallo-depent_PP-like"/>
</dbReference>
<sequence>MAQSILILRKVRIANEQTEESDIIKIVHLSDIHFSEAYYMPEIADSMLQIINESSPDIVIITGDLTENGFAAEYNGAKNFIDKIECKNKVIVPGNHDSKNAGYLFFEDIFKARSSSGYFGDVTVIGLDSSQPELDDGHIGRENYGWIESTFSTGSFKVFALHHHLIPIPKTGRGNNVLVDAGDVLELLDRSGVNLVLCGHWHIPWVWRLNDMFIISAGTVCSSKIRGKTSQCYNLIELETPESECTRWHLRITRVFSSGIKELVVDNIV</sequence>
<evidence type="ECO:0000256" key="3">
    <source>
        <dbReference type="ARBA" id="ARBA00023004"/>
    </source>
</evidence>
<dbReference type="PANTHER" id="PTHR42988:SF2">
    <property type="entry name" value="CYCLIC NUCLEOTIDE PHOSPHODIESTERASE CBUA0032-RELATED"/>
    <property type="match status" value="1"/>
</dbReference>
<organism evidence="6 7">
    <name type="scientific">Methanosarcina mazei S-6</name>
    <dbReference type="NCBI Taxonomy" id="213585"/>
    <lineage>
        <taxon>Archaea</taxon>
        <taxon>Methanobacteriati</taxon>
        <taxon>Methanobacteriota</taxon>
        <taxon>Stenosarchaea group</taxon>
        <taxon>Methanomicrobia</taxon>
        <taxon>Methanosarcinales</taxon>
        <taxon>Methanosarcinaceae</taxon>
        <taxon>Methanosarcina</taxon>
    </lineage>
</organism>
<dbReference type="GO" id="GO:0046872">
    <property type="term" value="F:metal ion binding"/>
    <property type="evidence" value="ECO:0007669"/>
    <property type="project" value="UniProtKB-KW"/>
</dbReference>
<dbReference type="InterPro" id="IPR004843">
    <property type="entry name" value="Calcineurin-like_PHP"/>
</dbReference>
<name>A0A0E3RGF6_METMZ</name>
<keyword evidence="3" id="KW-0408">Iron</keyword>
<proteinExistence type="inferred from homology"/>
<dbReference type="GeneID" id="24838356"/>
<dbReference type="KEGG" id="mmj:MSMAS_0739"/>
<keyword evidence="2" id="KW-0378">Hydrolase</keyword>
<dbReference type="SUPFAM" id="SSF56300">
    <property type="entry name" value="Metallo-dependent phosphatases"/>
    <property type="match status" value="1"/>
</dbReference>
<comment type="similarity">
    <text evidence="4">Belongs to the cyclic nucleotide phosphodiesterase class-III family.</text>
</comment>
<protein>
    <submittedName>
        <fullName evidence="6">3',5'-cyclic-nucleotide phosphodiesterase</fullName>
    </submittedName>
</protein>
<reference evidence="6 7" key="1">
    <citation type="submission" date="2014-07" db="EMBL/GenBank/DDBJ databases">
        <title>Methanogenic archaea and the global carbon cycle.</title>
        <authorList>
            <person name="Henriksen J.R."/>
            <person name="Luke J."/>
            <person name="Reinhart S."/>
            <person name="Benedict M.N."/>
            <person name="Youngblut N.D."/>
            <person name="Metcalf M.E."/>
            <person name="Whitaker R.J."/>
            <person name="Metcalf W.W."/>
        </authorList>
    </citation>
    <scope>NUCLEOTIDE SEQUENCE [LARGE SCALE GENOMIC DNA]</scope>
    <source>
        <strain evidence="6 7">S-6</strain>
    </source>
</reference>
<dbReference type="PANTHER" id="PTHR42988">
    <property type="entry name" value="PHOSPHOHYDROLASE"/>
    <property type="match status" value="1"/>
</dbReference>
<dbReference type="HOGENOM" id="CLU_063034_1_0_2"/>
<dbReference type="GO" id="GO:0016787">
    <property type="term" value="F:hydrolase activity"/>
    <property type="evidence" value="ECO:0007669"/>
    <property type="project" value="UniProtKB-KW"/>
</dbReference>
<evidence type="ECO:0000256" key="2">
    <source>
        <dbReference type="ARBA" id="ARBA00022801"/>
    </source>
</evidence>
<gene>
    <name evidence="6" type="ORF">MSMAS_0739</name>
</gene>
<dbReference type="AlphaFoldDB" id="A0A0E3RGF6"/>
<dbReference type="Gene3D" id="3.60.21.10">
    <property type="match status" value="1"/>
</dbReference>
<evidence type="ECO:0000256" key="4">
    <source>
        <dbReference type="ARBA" id="ARBA00025742"/>
    </source>
</evidence>
<dbReference type="InterPro" id="IPR050884">
    <property type="entry name" value="CNP_phosphodiesterase-III"/>
</dbReference>
<dbReference type="Pfam" id="PF00149">
    <property type="entry name" value="Metallophos"/>
    <property type="match status" value="1"/>
</dbReference>
<dbReference type="RefSeq" id="WP_080503020.1">
    <property type="nucleotide sequence ID" value="NZ_CP009512.1"/>
</dbReference>
<dbReference type="CDD" id="cd07400">
    <property type="entry name" value="MPP_1"/>
    <property type="match status" value="1"/>
</dbReference>
<keyword evidence="1" id="KW-0479">Metal-binding</keyword>